<dbReference type="Proteomes" id="UP001229716">
    <property type="component" value="Unassembled WGS sequence"/>
</dbReference>
<keyword evidence="2" id="KW-0547">Nucleotide-binding</keyword>
<dbReference type="EMBL" id="JASWHZ010000001">
    <property type="protein sequence ID" value="MDL2417659.1"/>
    <property type="molecule type" value="Genomic_DNA"/>
</dbReference>
<reference evidence="2 3" key="1">
    <citation type="journal article" date="2023" name="Int. J. Mol. Sci.">
        <title>Pathogenicity and Genomic Characterization of a Novel Genospecies, Bacillus shihchuchen, of the Bacillus cereus Group Isolated from Chinese Softshell Turtle (Pelodiscus sinensis).</title>
        <authorList>
            <person name="Cheng L.W."/>
            <person name="Byadgi O.V."/>
            <person name="Tsai C.E."/>
            <person name="Wang P.C."/>
            <person name="Chen S.C."/>
        </authorList>
    </citation>
    <scope>NUCLEOTIDE SEQUENCE [LARGE SCALE GENOMIC DNA]</scope>
    <source>
        <strain evidence="2 3">QF108-045</strain>
    </source>
</reference>
<organism evidence="2 3">
    <name type="scientific">Bacillus shihchuchen</name>
    <dbReference type="NCBI Taxonomy" id="3036942"/>
    <lineage>
        <taxon>Bacteria</taxon>
        <taxon>Bacillati</taxon>
        <taxon>Bacillota</taxon>
        <taxon>Bacilli</taxon>
        <taxon>Bacillales</taxon>
        <taxon>Bacillaceae</taxon>
        <taxon>Bacillus</taxon>
        <taxon>Bacillus cereus group</taxon>
    </lineage>
</organism>
<keyword evidence="3" id="KW-1185">Reference proteome</keyword>
<proteinExistence type="predicted"/>
<protein>
    <submittedName>
        <fullName evidence="2">Spermidine/putrescine ABC transporter ATP-binding protein</fullName>
    </submittedName>
</protein>
<evidence type="ECO:0000256" key="1">
    <source>
        <dbReference type="SAM" id="MobiDB-lite"/>
    </source>
</evidence>
<keyword evidence="2" id="KW-0067">ATP-binding</keyword>
<dbReference type="GO" id="GO:0005524">
    <property type="term" value="F:ATP binding"/>
    <property type="evidence" value="ECO:0007669"/>
    <property type="project" value="UniProtKB-KW"/>
</dbReference>
<name>A0ABT7KU43_9BACI</name>
<accession>A0ABT7KU43</accession>
<sequence length="35" mass="3767">MFYPALMGSKPPQNLAEAKRLSRGRAAHKSPIGEG</sequence>
<gene>
    <name evidence="2" type="ORF">P6F46_09185</name>
</gene>
<evidence type="ECO:0000313" key="3">
    <source>
        <dbReference type="Proteomes" id="UP001229716"/>
    </source>
</evidence>
<comment type="caution">
    <text evidence="2">The sequence shown here is derived from an EMBL/GenBank/DDBJ whole genome shotgun (WGS) entry which is preliminary data.</text>
</comment>
<feature type="region of interest" description="Disordered" evidence="1">
    <location>
        <begin position="1"/>
        <end position="35"/>
    </location>
</feature>
<evidence type="ECO:0000313" key="2">
    <source>
        <dbReference type="EMBL" id="MDL2417659.1"/>
    </source>
</evidence>